<evidence type="ECO:0000256" key="1">
    <source>
        <dbReference type="ARBA" id="ARBA00022741"/>
    </source>
</evidence>
<dbReference type="Gene3D" id="3.40.50.300">
    <property type="entry name" value="P-loop containing nucleotide triphosphate hydrolases"/>
    <property type="match status" value="1"/>
</dbReference>
<keyword evidence="1" id="KW-0547">Nucleotide-binding</keyword>
<name>A0A3S4P6M6_ECOLX</name>
<protein>
    <submittedName>
        <fullName evidence="4">Chaperone clpB</fullName>
    </submittedName>
</protein>
<dbReference type="InterPro" id="IPR041546">
    <property type="entry name" value="ClpA/ClpB_AAA_lid"/>
</dbReference>
<dbReference type="GO" id="GO:0005524">
    <property type="term" value="F:ATP binding"/>
    <property type="evidence" value="ECO:0007669"/>
    <property type="project" value="UniProtKB-KW"/>
</dbReference>
<dbReference type="Pfam" id="PF17871">
    <property type="entry name" value="AAA_lid_9"/>
    <property type="match status" value="1"/>
</dbReference>
<dbReference type="Proteomes" id="UP000277930">
    <property type="component" value="Chromosome 1"/>
</dbReference>
<organism evidence="4 5">
    <name type="scientific">Escherichia coli</name>
    <dbReference type="NCBI Taxonomy" id="562"/>
    <lineage>
        <taxon>Bacteria</taxon>
        <taxon>Pseudomonadati</taxon>
        <taxon>Pseudomonadota</taxon>
        <taxon>Gammaproteobacteria</taxon>
        <taxon>Enterobacterales</taxon>
        <taxon>Enterobacteriaceae</taxon>
        <taxon>Escherichia</taxon>
    </lineage>
</organism>
<feature type="domain" description="ClpA/ClpB AAA lid" evidence="3">
    <location>
        <begin position="9"/>
        <end position="41"/>
    </location>
</feature>
<evidence type="ECO:0000256" key="2">
    <source>
        <dbReference type="ARBA" id="ARBA00022840"/>
    </source>
</evidence>
<sequence>MVKVDEPDDETACLMLRSLKSRYAEHHNVHITDEAVRAAVNSRAVI</sequence>
<gene>
    <name evidence="4" type="ORF">NCTC9702_05432</name>
</gene>
<evidence type="ECO:0000313" key="5">
    <source>
        <dbReference type="Proteomes" id="UP000277930"/>
    </source>
</evidence>
<keyword evidence="2" id="KW-0067">ATP-binding</keyword>
<dbReference type="EMBL" id="LR134246">
    <property type="protein sequence ID" value="VED38080.1"/>
    <property type="molecule type" value="Genomic_DNA"/>
</dbReference>
<dbReference type="InterPro" id="IPR027417">
    <property type="entry name" value="P-loop_NTPase"/>
</dbReference>
<accession>A0A3S4P6M6</accession>
<evidence type="ECO:0000313" key="4">
    <source>
        <dbReference type="EMBL" id="VED38080.1"/>
    </source>
</evidence>
<evidence type="ECO:0000259" key="3">
    <source>
        <dbReference type="Pfam" id="PF17871"/>
    </source>
</evidence>
<proteinExistence type="predicted"/>
<reference evidence="4 5" key="1">
    <citation type="submission" date="2018-12" db="EMBL/GenBank/DDBJ databases">
        <authorList>
            <consortium name="Pathogen Informatics"/>
        </authorList>
    </citation>
    <scope>NUCLEOTIDE SEQUENCE [LARGE SCALE GENOMIC DNA]</scope>
    <source>
        <strain evidence="4 5">NCTC9702</strain>
    </source>
</reference>
<dbReference type="AlphaFoldDB" id="A0A3S4P6M6"/>